<protein>
    <submittedName>
        <fullName evidence="2">HPr kinase/phosphorylase</fullName>
    </submittedName>
</protein>
<reference evidence="3" key="1">
    <citation type="submission" date="2016-10" db="EMBL/GenBank/DDBJ databases">
        <authorList>
            <person name="Varghese N."/>
            <person name="Submissions S."/>
        </authorList>
    </citation>
    <scope>NUCLEOTIDE SEQUENCE [LARGE SCALE GENOMIC DNA]</scope>
    <source>
        <strain evidence="3">DSM 28453</strain>
    </source>
</reference>
<dbReference type="RefSeq" id="WP_093324927.1">
    <property type="nucleotide sequence ID" value="NZ_FOSZ01000006.1"/>
</dbReference>
<keyword evidence="2" id="KW-0808">Transferase</keyword>
<keyword evidence="3" id="KW-1185">Reference proteome</keyword>
<feature type="domain" description="HPr kinase/phosphorylase C-terminal" evidence="1">
    <location>
        <begin position="15"/>
        <end position="94"/>
    </location>
</feature>
<keyword evidence="2" id="KW-0418">Kinase</keyword>
<dbReference type="EMBL" id="FOSZ01000006">
    <property type="protein sequence ID" value="SFL20050.1"/>
    <property type="molecule type" value="Genomic_DNA"/>
</dbReference>
<dbReference type="GO" id="GO:0006109">
    <property type="term" value="P:regulation of carbohydrate metabolic process"/>
    <property type="evidence" value="ECO:0007669"/>
    <property type="project" value="InterPro"/>
</dbReference>
<evidence type="ECO:0000313" key="3">
    <source>
        <dbReference type="Proteomes" id="UP000198851"/>
    </source>
</evidence>
<dbReference type="CDD" id="cd01918">
    <property type="entry name" value="HprK_C"/>
    <property type="match status" value="1"/>
</dbReference>
<dbReference type="Gene3D" id="3.40.50.300">
    <property type="entry name" value="P-loop containing nucleotide triphosphate hydrolases"/>
    <property type="match status" value="1"/>
</dbReference>
<name>A0A1I4FRY9_9RHOB</name>
<sequence length="151" mass="16052">MRGEDGARGPAAPLETNLHASCVALEGRAVLISGASGTGKSSLALQLMGFGARLVADDRTVVRLRGNRLWASAPDSIRGKIEARGVGILKATALREAEVVLAVDLDRKETDRLPHPLETRILGEPLPLCLRVDAAHFAAAILQFLREGRDA</sequence>
<evidence type="ECO:0000259" key="1">
    <source>
        <dbReference type="Pfam" id="PF07475"/>
    </source>
</evidence>
<proteinExistence type="predicted"/>
<dbReference type="AlphaFoldDB" id="A0A1I4FRY9"/>
<evidence type="ECO:0000313" key="2">
    <source>
        <dbReference type="EMBL" id="SFL20050.1"/>
    </source>
</evidence>
<gene>
    <name evidence="2" type="ORF">SAMN04488036_106220</name>
</gene>
<dbReference type="Proteomes" id="UP000198851">
    <property type="component" value="Unassembled WGS sequence"/>
</dbReference>
<organism evidence="2 3">
    <name type="scientific">Shimia haliotis</name>
    <dbReference type="NCBI Taxonomy" id="1280847"/>
    <lineage>
        <taxon>Bacteria</taxon>
        <taxon>Pseudomonadati</taxon>
        <taxon>Pseudomonadota</taxon>
        <taxon>Alphaproteobacteria</taxon>
        <taxon>Rhodobacterales</taxon>
        <taxon>Roseobacteraceae</taxon>
    </lineage>
</organism>
<dbReference type="OrthoDB" id="8326226at2"/>
<dbReference type="SUPFAM" id="SSF53795">
    <property type="entry name" value="PEP carboxykinase-like"/>
    <property type="match status" value="1"/>
</dbReference>
<dbReference type="Pfam" id="PF07475">
    <property type="entry name" value="Hpr_kinase_C"/>
    <property type="match status" value="1"/>
</dbReference>
<dbReference type="STRING" id="1280847.SAMN04488036_106220"/>
<dbReference type="GO" id="GO:0000155">
    <property type="term" value="F:phosphorelay sensor kinase activity"/>
    <property type="evidence" value="ECO:0007669"/>
    <property type="project" value="InterPro"/>
</dbReference>
<dbReference type="GO" id="GO:0005524">
    <property type="term" value="F:ATP binding"/>
    <property type="evidence" value="ECO:0007669"/>
    <property type="project" value="InterPro"/>
</dbReference>
<dbReference type="InterPro" id="IPR011104">
    <property type="entry name" value="Hpr_kin/Pase_C"/>
</dbReference>
<dbReference type="InterPro" id="IPR027417">
    <property type="entry name" value="P-loop_NTPase"/>
</dbReference>
<accession>A0A1I4FRY9</accession>